<evidence type="ECO:0000256" key="2">
    <source>
        <dbReference type="SAM" id="SignalP"/>
    </source>
</evidence>
<proteinExistence type="predicted"/>
<accession>A0A1R4GYZ4</accession>
<reference evidence="4" key="1">
    <citation type="submission" date="2017-02" db="EMBL/GenBank/DDBJ databases">
        <authorList>
            <person name="Daims H."/>
        </authorList>
    </citation>
    <scope>NUCLEOTIDE SEQUENCE [LARGE SCALE GENOMIC DNA]</scope>
</reference>
<organism evidence="3 4">
    <name type="scientific">Crenothrix polyspora</name>
    <dbReference type="NCBI Taxonomy" id="360316"/>
    <lineage>
        <taxon>Bacteria</taxon>
        <taxon>Pseudomonadati</taxon>
        <taxon>Pseudomonadota</taxon>
        <taxon>Gammaproteobacteria</taxon>
        <taxon>Methylococcales</taxon>
        <taxon>Crenotrichaceae</taxon>
        <taxon>Crenothrix</taxon>
    </lineage>
</organism>
<evidence type="ECO:0008006" key="5">
    <source>
        <dbReference type="Google" id="ProtNLM"/>
    </source>
</evidence>
<protein>
    <recommendedName>
        <fullName evidence="5">Small metal-binding protein</fullName>
    </recommendedName>
</protein>
<feature type="coiled-coil region" evidence="1">
    <location>
        <begin position="100"/>
        <end position="127"/>
    </location>
</feature>
<name>A0A1R4GYZ4_9GAMM</name>
<dbReference type="EMBL" id="FUKI01000001">
    <property type="protein sequence ID" value="SJM89030.1"/>
    <property type="molecule type" value="Genomic_DNA"/>
</dbReference>
<keyword evidence="1" id="KW-0175">Coiled coil</keyword>
<dbReference type="RefSeq" id="WP_087141955.1">
    <property type="nucleotide sequence ID" value="NZ_FUKI01000001.1"/>
</dbReference>
<feature type="chain" id="PRO_5012413193" description="Small metal-binding protein" evidence="2">
    <location>
        <begin position="27"/>
        <end position="128"/>
    </location>
</feature>
<evidence type="ECO:0000256" key="1">
    <source>
        <dbReference type="SAM" id="Coils"/>
    </source>
</evidence>
<sequence>MKLLKKFGLALLIATSMGSFSTAALAEVDEGRIAYGPHEAIDLVIGKIKAAIVAIKSGSDGAAVAPMIKAALDASKEVNANDVVDRNRSKANDILKAAKTHAKASSLQEAEQELEKAQKAFEALHGQV</sequence>
<dbReference type="OrthoDB" id="5573019at2"/>
<keyword evidence="2" id="KW-0732">Signal</keyword>
<dbReference type="AlphaFoldDB" id="A0A1R4GYZ4"/>
<feature type="signal peptide" evidence="2">
    <location>
        <begin position="1"/>
        <end position="26"/>
    </location>
</feature>
<evidence type="ECO:0000313" key="3">
    <source>
        <dbReference type="EMBL" id="SJM89030.1"/>
    </source>
</evidence>
<keyword evidence="4" id="KW-1185">Reference proteome</keyword>
<evidence type="ECO:0000313" key="4">
    <source>
        <dbReference type="Proteomes" id="UP000195667"/>
    </source>
</evidence>
<gene>
    <name evidence="3" type="ORF">CRENPOLYSF1_10037</name>
</gene>
<dbReference type="Proteomes" id="UP000195667">
    <property type="component" value="Unassembled WGS sequence"/>
</dbReference>